<comment type="caution">
    <text evidence="2">The sequence shown here is derived from an EMBL/GenBank/DDBJ whole genome shotgun (WGS) entry which is preliminary data.</text>
</comment>
<dbReference type="EMBL" id="JNAM01000013">
    <property type="protein sequence ID" value="KGF96400.1"/>
    <property type="molecule type" value="Genomic_DNA"/>
</dbReference>
<keyword evidence="1" id="KW-0472">Membrane</keyword>
<dbReference type="RefSeq" id="WP_032527511.1">
    <property type="nucleotide sequence ID" value="NZ_CP138951.1"/>
</dbReference>
<name>A0A0A2A477_PROMR</name>
<reference evidence="3" key="1">
    <citation type="journal article" date="2014" name="Sci. Data">
        <title>Genomes of diverse isolates of the marine cyanobacterium Prochlorococcus.</title>
        <authorList>
            <person name="Biller S."/>
            <person name="Berube P."/>
            <person name="Thompson J."/>
            <person name="Kelly L."/>
            <person name="Roggensack S."/>
            <person name="Awad L."/>
            <person name="Roache-Johnson K."/>
            <person name="Ding H."/>
            <person name="Giovannoni S.J."/>
            <person name="Moore L.R."/>
            <person name="Chisholm S.W."/>
        </authorList>
    </citation>
    <scope>NUCLEOTIDE SEQUENCE [LARGE SCALE GENOMIC DNA]</scope>
    <source>
        <strain evidence="3">MIT 9302</strain>
    </source>
</reference>
<proteinExistence type="predicted"/>
<gene>
    <name evidence="2" type="ORF">EU96_1925</name>
</gene>
<evidence type="ECO:0000313" key="2">
    <source>
        <dbReference type="EMBL" id="KGF96400.1"/>
    </source>
</evidence>
<keyword evidence="1" id="KW-0812">Transmembrane</keyword>
<feature type="transmembrane region" description="Helical" evidence="1">
    <location>
        <begin position="107"/>
        <end position="127"/>
    </location>
</feature>
<accession>A0A0A2A477</accession>
<dbReference type="AlphaFoldDB" id="A0A0A2A477"/>
<dbReference type="Proteomes" id="UP000030445">
    <property type="component" value="Unassembled WGS sequence"/>
</dbReference>
<dbReference type="OrthoDB" id="540202at2"/>
<evidence type="ECO:0000313" key="3">
    <source>
        <dbReference type="Proteomes" id="UP000030445"/>
    </source>
</evidence>
<evidence type="ECO:0000256" key="1">
    <source>
        <dbReference type="SAM" id="Phobius"/>
    </source>
</evidence>
<sequence length="137" mass="15724">MIKKSKKVSSLENIYNDLESGIPENKSIKDYALPNARQWLSGRYVALWVLPIYLIRKIAKFAASSAFIKPYSPIKNGPSYKRPETLYTSLKGVFKGEDHLRFFDHRFISIWVLPIALTGIVFEVLFISPTKNTLPFN</sequence>
<protein>
    <submittedName>
        <fullName evidence="2">Uncharacterized protein</fullName>
    </submittedName>
</protein>
<organism evidence="2 3">
    <name type="scientific">Prochlorococcus marinus str. MIT 9302</name>
    <dbReference type="NCBI Taxonomy" id="74545"/>
    <lineage>
        <taxon>Bacteria</taxon>
        <taxon>Bacillati</taxon>
        <taxon>Cyanobacteriota</taxon>
        <taxon>Cyanophyceae</taxon>
        <taxon>Synechococcales</taxon>
        <taxon>Prochlorococcaceae</taxon>
        <taxon>Prochlorococcus</taxon>
    </lineage>
</organism>
<keyword evidence="1" id="KW-1133">Transmembrane helix</keyword>